<name>A0A369A396_9FLAO</name>
<dbReference type="EMBL" id="QPJS01000002">
    <property type="protein sequence ID" value="RCX03651.1"/>
    <property type="molecule type" value="Genomic_DNA"/>
</dbReference>
<dbReference type="InterPro" id="IPR033910">
    <property type="entry name" value="GluRS_core"/>
</dbReference>
<keyword evidence="12" id="KW-1185">Reference proteome</keyword>
<dbReference type="InterPro" id="IPR045462">
    <property type="entry name" value="aa-tRNA-synth_I_cd-bd"/>
</dbReference>
<dbReference type="Gene3D" id="3.90.800.10">
    <property type="entry name" value="Glutamyl-tRNA Synthetase, Domain 3"/>
    <property type="match status" value="1"/>
</dbReference>
<dbReference type="FunFam" id="3.40.50.620:FF:000127">
    <property type="entry name" value="Glutamate--tRNA ligase"/>
    <property type="match status" value="1"/>
</dbReference>
<dbReference type="InterPro" id="IPR049940">
    <property type="entry name" value="GluQ/Sye"/>
</dbReference>
<comment type="similarity">
    <text evidence="1 8">Belongs to the class-I aminoacyl-tRNA synthetase family. Glutamate--tRNA ligase type 1 subfamily.</text>
</comment>
<evidence type="ECO:0000313" key="12">
    <source>
        <dbReference type="Proteomes" id="UP000253517"/>
    </source>
</evidence>
<dbReference type="GO" id="GO:0005524">
    <property type="term" value="F:ATP binding"/>
    <property type="evidence" value="ECO:0007669"/>
    <property type="project" value="UniProtKB-UniRule"/>
</dbReference>
<feature type="short sequence motif" description="'KMSKS' region" evidence="8">
    <location>
        <begin position="258"/>
        <end position="262"/>
    </location>
</feature>
<evidence type="ECO:0000256" key="2">
    <source>
        <dbReference type="ARBA" id="ARBA00022490"/>
    </source>
</evidence>
<comment type="catalytic activity">
    <reaction evidence="8">
        <text>tRNA(Glu) + L-glutamate + ATP = L-glutamyl-tRNA(Glu) + AMP + diphosphate</text>
        <dbReference type="Rhea" id="RHEA:23540"/>
        <dbReference type="Rhea" id="RHEA-COMP:9663"/>
        <dbReference type="Rhea" id="RHEA-COMP:9680"/>
        <dbReference type="ChEBI" id="CHEBI:29985"/>
        <dbReference type="ChEBI" id="CHEBI:30616"/>
        <dbReference type="ChEBI" id="CHEBI:33019"/>
        <dbReference type="ChEBI" id="CHEBI:78442"/>
        <dbReference type="ChEBI" id="CHEBI:78520"/>
        <dbReference type="ChEBI" id="CHEBI:456215"/>
        <dbReference type="EC" id="6.1.1.17"/>
    </reaction>
</comment>
<dbReference type="GO" id="GO:0004818">
    <property type="term" value="F:glutamate-tRNA ligase activity"/>
    <property type="evidence" value="ECO:0007669"/>
    <property type="project" value="UniProtKB-UniRule"/>
</dbReference>
<comment type="caution">
    <text evidence="11">The sequence shown here is derived from an EMBL/GenBank/DDBJ whole genome shotgun (WGS) entry which is preliminary data.</text>
</comment>
<dbReference type="EC" id="6.1.1.17" evidence="8"/>
<dbReference type="SUPFAM" id="SSF48163">
    <property type="entry name" value="An anticodon-binding domain of class I aminoacyl-tRNA synthetases"/>
    <property type="match status" value="1"/>
</dbReference>
<accession>A0A369A396</accession>
<dbReference type="NCBIfam" id="TIGR00464">
    <property type="entry name" value="gltX_bact"/>
    <property type="match status" value="1"/>
</dbReference>
<dbReference type="Pfam" id="PF19269">
    <property type="entry name" value="Anticodon_2"/>
    <property type="match status" value="1"/>
</dbReference>
<evidence type="ECO:0000256" key="8">
    <source>
        <dbReference type="HAMAP-Rule" id="MF_00022"/>
    </source>
</evidence>
<evidence type="ECO:0000256" key="6">
    <source>
        <dbReference type="ARBA" id="ARBA00022917"/>
    </source>
</evidence>
<keyword evidence="4 8" id="KW-0547">Nucleotide-binding</keyword>
<dbReference type="CDD" id="cd00808">
    <property type="entry name" value="GluRS_core"/>
    <property type="match status" value="1"/>
</dbReference>
<gene>
    <name evidence="8" type="primary">gltX</name>
    <name evidence="11" type="ORF">DES35_102101</name>
</gene>
<keyword evidence="6 8" id="KW-0648">Protein biosynthesis</keyword>
<dbReference type="InterPro" id="IPR000924">
    <property type="entry name" value="Glu/Gln-tRNA-synth"/>
</dbReference>
<dbReference type="InterPro" id="IPR004527">
    <property type="entry name" value="Glu-tRNA-ligase_bac/mito"/>
</dbReference>
<dbReference type="PANTHER" id="PTHR43311:SF2">
    <property type="entry name" value="GLUTAMATE--TRNA LIGASE, MITOCHONDRIAL-RELATED"/>
    <property type="match status" value="1"/>
</dbReference>
<reference evidence="11 12" key="1">
    <citation type="submission" date="2018-07" db="EMBL/GenBank/DDBJ databases">
        <title>Genomic Encyclopedia of Type Strains, Phase IV (KMG-IV): sequencing the most valuable type-strain genomes for metagenomic binning, comparative biology and taxonomic classification.</title>
        <authorList>
            <person name="Goeker M."/>
        </authorList>
    </citation>
    <scope>NUCLEOTIDE SEQUENCE [LARGE SCALE GENOMIC DNA]</scope>
    <source>
        <strain evidence="11 12">DSM 21410</strain>
    </source>
</reference>
<dbReference type="SUPFAM" id="SSF52374">
    <property type="entry name" value="Nucleotidylyl transferase"/>
    <property type="match status" value="1"/>
</dbReference>
<dbReference type="InterPro" id="IPR020058">
    <property type="entry name" value="Glu/Gln-tRNA-synth_Ib_cat-dom"/>
</dbReference>
<dbReference type="Gene3D" id="1.10.10.350">
    <property type="match status" value="1"/>
</dbReference>
<proteinExistence type="inferred from homology"/>
<feature type="domain" description="Aminoacyl-tRNA synthetase class I anticodon-binding" evidence="10">
    <location>
        <begin position="370"/>
        <end position="494"/>
    </location>
</feature>
<dbReference type="GO" id="GO:0008270">
    <property type="term" value="F:zinc ion binding"/>
    <property type="evidence" value="ECO:0007669"/>
    <property type="project" value="InterPro"/>
</dbReference>
<protein>
    <recommendedName>
        <fullName evidence="8">Glutamate--tRNA ligase</fullName>
        <ecNumber evidence="8">6.1.1.17</ecNumber>
    </recommendedName>
    <alternativeName>
        <fullName evidence="8">Glutamyl-tRNA synthetase</fullName>
        <shortName evidence="8">GluRS</shortName>
    </alternativeName>
</protein>
<dbReference type="Gene3D" id="3.40.50.620">
    <property type="entry name" value="HUPs"/>
    <property type="match status" value="1"/>
</dbReference>
<dbReference type="AlphaFoldDB" id="A0A369A396"/>
<dbReference type="PRINTS" id="PR00987">
    <property type="entry name" value="TRNASYNTHGLU"/>
</dbReference>
<dbReference type="GO" id="GO:0006424">
    <property type="term" value="P:glutamyl-tRNA aminoacylation"/>
    <property type="evidence" value="ECO:0007669"/>
    <property type="project" value="UniProtKB-UniRule"/>
</dbReference>
<evidence type="ECO:0000256" key="7">
    <source>
        <dbReference type="ARBA" id="ARBA00023146"/>
    </source>
</evidence>
<keyword evidence="3 8" id="KW-0436">Ligase</keyword>
<dbReference type="GO" id="GO:0005829">
    <property type="term" value="C:cytosol"/>
    <property type="evidence" value="ECO:0007669"/>
    <property type="project" value="TreeGrafter"/>
</dbReference>
<keyword evidence="7 8" id="KW-0030">Aminoacyl-tRNA synthetase</keyword>
<dbReference type="Proteomes" id="UP000253517">
    <property type="component" value="Unassembled WGS sequence"/>
</dbReference>
<evidence type="ECO:0000259" key="10">
    <source>
        <dbReference type="Pfam" id="PF19269"/>
    </source>
</evidence>
<dbReference type="PROSITE" id="PS00178">
    <property type="entry name" value="AA_TRNA_LIGASE_I"/>
    <property type="match status" value="1"/>
</dbReference>
<sequence>MIRVRFAPSPTGPLHMGGLRTALYNYLLAKQCGGKFILRIEDTDQSRTVEYAENYIIESLKWLKIIPDEGFEASERDQYKQSKRREIYKEYAYQLIEKGFAYYAFDTPEELNEIRQRVQQPGKNWQYDSISRQYMKNSLTLPEDETKRLIEQGTPYVIRIKTERNQEVKINDLIRGPVIFNTNVLDDKILLKSDGMPTYHLANVVDDHLMNISHVIRGEEWLPSTPIHVLLYEYLGIKHKMPEFAHLPLLLRPDGNGKLSKRDGEKYGFPVFPLSIPSDNGTIVPGYRELGFLPEAFINVLALLGWNPGTEKEIYTMEELINDFSIEKVSKSGAKFNYQKCLWINHEHLKKSETNYIKEYIISTYKDISFDDIILTKVIETDKKRVNLLTEILDDYRRAIDFNYVKNNISKNSSEINVKILSNFYEFIHTKINDINGELDIEKVIKLYIKDNKIKFQEIGIPLRIATFGIKTGPSISEIYYILGKTEFFNRVKTITDDF</sequence>
<dbReference type="RefSeq" id="WP_037360368.1">
    <property type="nucleotide sequence ID" value="NZ_BHZF01000002.1"/>
</dbReference>
<comment type="subcellular location">
    <subcellularLocation>
        <location evidence="8">Cytoplasm</location>
    </subcellularLocation>
</comment>
<evidence type="ECO:0000256" key="1">
    <source>
        <dbReference type="ARBA" id="ARBA00007894"/>
    </source>
</evidence>
<evidence type="ECO:0000256" key="5">
    <source>
        <dbReference type="ARBA" id="ARBA00022840"/>
    </source>
</evidence>
<comment type="subunit">
    <text evidence="8">Monomer.</text>
</comment>
<dbReference type="Gene3D" id="1.10.1160.10">
    <property type="entry name" value="Glutamyl-trna Synthetase, Domain 2"/>
    <property type="match status" value="1"/>
</dbReference>
<feature type="short sequence motif" description="'HIGH' region" evidence="8">
    <location>
        <begin position="8"/>
        <end position="18"/>
    </location>
</feature>
<keyword evidence="5 8" id="KW-0067">ATP-binding</keyword>
<dbReference type="InterPro" id="IPR014729">
    <property type="entry name" value="Rossmann-like_a/b/a_fold"/>
</dbReference>
<feature type="binding site" evidence="8">
    <location>
        <position position="261"/>
    </location>
    <ligand>
        <name>ATP</name>
        <dbReference type="ChEBI" id="CHEBI:30616"/>
    </ligand>
</feature>
<feature type="domain" description="Glutamyl/glutaminyl-tRNA synthetase class Ib catalytic" evidence="9">
    <location>
        <begin position="2"/>
        <end position="341"/>
    </location>
</feature>
<comment type="caution">
    <text evidence="8">Lacks conserved residue(s) required for the propagation of feature annotation.</text>
</comment>
<organism evidence="11 12">
    <name type="scientific">Schleiferia thermophila</name>
    <dbReference type="NCBI Taxonomy" id="884107"/>
    <lineage>
        <taxon>Bacteria</taxon>
        <taxon>Pseudomonadati</taxon>
        <taxon>Bacteroidota</taxon>
        <taxon>Flavobacteriia</taxon>
        <taxon>Flavobacteriales</taxon>
        <taxon>Schleiferiaceae</taxon>
        <taxon>Schleiferia</taxon>
    </lineage>
</organism>
<evidence type="ECO:0000256" key="4">
    <source>
        <dbReference type="ARBA" id="ARBA00022741"/>
    </source>
</evidence>
<dbReference type="Pfam" id="PF00749">
    <property type="entry name" value="tRNA-synt_1c"/>
    <property type="match status" value="1"/>
</dbReference>
<evidence type="ECO:0000256" key="3">
    <source>
        <dbReference type="ARBA" id="ARBA00022598"/>
    </source>
</evidence>
<dbReference type="InterPro" id="IPR008925">
    <property type="entry name" value="aa_tRNA-synth_I_cd-bd_sf"/>
</dbReference>
<dbReference type="HAMAP" id="MF_00022">
    <property type="entry name" value="Glu_tRNA_synth_type1"/>
    <property type="match status" value="1"/>
</dbReference>
<dbReference type="GO" id="GO:0000049">
    <property type="term" value="F:tRNA binding"/>
    <property type="evidence" value="ECO:0007669"/>
    <property type="project" value="InterPro"/>
</dbReference>
<dbReference type="InterPro" id="IPR020751">
    <property type="entry name" value="aa-tRNA-synth_I_codon-bd_sub2"/>
</dbReference>
<evidence type="ECO:0000313" key="11">
    <source>
        <dbReference type="EMBL" id="RCX03651.1"/>
    </source>
</evidence>
<evidence type="ECO:0000259" key="9">
    <source>
        <dbReference type="Pfam" id="PF00749"/>
    </source>
</evidence>
<comment type="function">
    <text evidence="8">Catalyzes the attachment of glutamate to tRNA(Glu) in a two-step reaction: glutamate is first activated by ATP to form Glu-AMP and then transferred to the acceptor end of tRNA(Glu).</text>
</comment>
<dbReference type="InterPro" id="IPR020061">
    <property type="entry name" value="Glu_tRNA_lig_a-bdl"/>
</dbReference>
<dbReference type="PANTHER" id="PTHR43311">
    <property type="entry name" value="GLUTAMATE--TRNA LIGASE"/>
    <property type="match status" value="1"/>
</dbReference>
<dbReference type="InterPro" id="IPR001412">
    <property type="entry name" value="aa-tRNA-synth_I_CS"/>
</dbReference>
<keyword evidence="2 8" id="KW-0963">Cytoplasm</keyword>